<name>A0A0A9EYF8_ARUDO</name>
<accession>A0A0A9EYF8</accession>
<reference evidence="1" key="1">
    <citation type="submission" date="2014-09" db="EMBL/GenBank/DDBJ databases">
        <authorList>
            <person name="Magalhaes I.L.F."/>
            <person name="Oliveira U."/>
            <person name="Santos F.R."/>
            <person name="Vidigal T.H.D.A."/>
            <person name="Brescovit A.D."/>
            <person name="Santos A.J."/>
        </authorList>
    </citation>
    <scope>NUCLEOTIDE SEQUENCE</scope>
    <source>
        <tissue evidence="1">Shoot tissue taken approximately 20 cm above the soil surface</tissue>
    </source>
</reference>
<dbReference type="AlphaFoldDB" id="A0A0A9EYF8"/>
<evidence type="ECO:0000313" key="1">
    <source>
        <dbReference type="EMBL" id="JAE04014.1"/>
    </source>
</evidence>
<protein>
    <submittedName>
        <fullName evidence="1">Uncharacterized protein</fullName>
    </submittedName>
</protein>
<dbReference type="EMBL" id="GBRH01193882">
    <property type="protein sequence ID" value="JAE04014.1"/>
    <property type="molecule type" value="Transcribed_RNA"/>
</dbReference>
<organism evidence="1">
    <name type="scientific">Arundo donax</name>
    <name type="common">Giant reed</name>
    <name type="synonym">Donax arundinaceus</name>
    <dbReference type="NCBI Taxonomy" id="35708"/>
    <lineage>
        <taxon>Eukaryota</taxon>
        <taxon>Viridiplantae</taxon>
        <taxon>Streptophyta</taxon>
        <taxon>Embryophyta</taxon>
        <taxon>Tracheophyta</taxon>
        <taxon>Spermatophyta</taxon>
        <taxon>Magnoliopsida</taxon>
        <taxon>Liliopsida</taxon>
        <taxon>Poales</taxon>
        <taxon>Poaceae</taxon>
        <taxon>PACMAD clade</taxon>
        <taxon>Arundinoideae</taxon>
        <taxon>Arundineae</taxon>
        <taxon>Arundo</taxon>
    </lineage>
</organism>
<reference evidence="1" key="2">
    <citation type="journal article" date="2015" name="Data Brief">
        <title>Shoot transcriptome of the giant reed, Arundo donax.</title>
        <authorList>
            <person name="Barrero R.A."/>
            <person name="Guerrero F.D."/>
            <person name="Moolhuijzen P."/>
            <person name="Goolsby J.A."/>
            <person name="Tidwell J."/>
            <person name="Bellgard S.E."/>
            <person name="Bellgard M.I."/>
        </authorList>
    </citation>
    <scope>NUCLEOTIDE SEQUENCE</scope>
    <source>
        <tissue evidence="1">Shoot tissue taken approximately 20 cm above the soil surface</tissue>
    </source>
</reference>
<proteinExistence type="predicted"/>
<sequence length="32" mass="3856">MSHSMAPSFGVYVMFKRWMKLRVCYIKWMAAV</sequence>